<dbReference type="AlphaFoldDB" id="A0AAN8ZV73"/>
<sequence length="72" mass="7796">MITALPVREQKSSHRLFHTQSIEEAEEDDGSFSAHTESTHGNAAASLRETGTTKHASCNSLTLNIQSSPSKE</sequence>
<feature type="non-terminal residue" evidence="2">
    <location>
        <position position="72"/>
    </location>
</feature>
<name>A0AAN8ZV73_HALRR</name>
<evidence type="ECO:0000313" key="3">
    <source>
        <dbReference type="Proteomes" id="UP001381693"/>
    </source>
</evidence>
<protein>
    <submittedName>
        <fullName evidence="2">Uncharacterized protein</fullName>
    </submittedName>
</protein>
<organism evidence="2 3">
    <name type="scientific">Halocaridina rubra</name>
    <name type="common">Hawaiian red shrimp</name>
    <dbReference type="NCBI Taxonomy" id="373956"/>
    <lineage>
        <taxon>Eukaryota</taxon>
        <taxon>Metazoa</taxon>
        <taxon>Ecdysozoa</taxon>
        <taxon>Arthropoda</taxon>
        <taxon>Crustacea</taxon>
        <taxon>Multicrustacea</taxon>
        <taxon>Malacostraca</taxon>
        <taxon>Eumalacostraca</taxon>
        <taxon>Eucarida</taxon>
        <taxon>Decapoda</taxon>
        <taxon>Pleocyemata</taxon>
        <taxon>Caridea</taxon>
        <taxon>Atyoidea</taxon>
        <taxon>Atyidae</taxon>
        <taxon>Halocaridina</taxon>
    </lineage>
</organism>
<reference evidence="2 3" key="1">
    <citation type="submission" date="2023-11" db="EMBL/GenBank/DDBJ databases">
        <title>Halocaridina rubra genome assembly.</title>
        <authorList>
            <person name="Smith C."/>
        </authorList>
    </citation>
    <scope>NUCLEOTIDE SEQUENCE [LARGE SCALE GENOMIC DNA]</scope>
    <source>
        <strain evidence="2">EP-1</strain>
        <tissue evidence="2">Whole</tissue>
    </source>
</reference>
<feature type="region of interest" description="Disordered" evidence="1">
    <location>
        <begin position="24"/>
        <end position="72"/>
    </location>
</feature>
<accession>A0AAN8ZV73</accession>
<proteinExistence type="predicted"/>
<evidence type="ECO:0000256" key="1">
    <source>
        <dbReference type="SAM" id="MobiDB-lite"/>
    </source>
</evidence>
<keyword evidence="3" id="KW-1185">Reference proteome</keyword>
<dbReference type="EMBL" id="JAXCGZ010015778">
    <property type="protein sequence ID" value="KAK7069831.1"/>
    <property type="molecule type" value="Genomic_DNA"/>
</dbReference>
<gene>
    <name evidence="2" type="ORF">SK128_001488</name>
</gene>
<dbReference type="Proteomes" id="UP001381693">
    <property type="component" value="Unassembled WGS sequence"/>
</dbReference>
<comment type="caution">
    <text evidence="2">The sequence shown here is derived from an EMBL/GenBank/DDBJ whole genome shotgun (WGS) entry which is preliminary data.</text>
</comment>
<evidence type="ECO:0000313" key="2">
    <source>
        <dbReference type="EMBL" id="KAK7069831.1"/>
    </source>
</evidence>
<feature type="compositionally biased region" description="Polar residues" evidence="1">
    <location>
        <begin position="49"/>
        <end position="72"/>
    </location>
</feature>